<proteinExistence type="predicted"/>
<comment type="caution">
    <text evidence="1">The sequence shown here is derived from an EMBL/GenBank/DDBJ whole genome shotgun (WGS) entry which is preliminary data.</text>
</comment>
<protein>
    <submittedName>
        <fullName evidence="1">Acyltransferase</fullName>
    </submittedName>
</protein>
<dbReference type="PANTHER" id="PTHR23416">
    <property type="entry name" value="SIALIC ACID SYNTHASE-RELATED"/>
    <property type="match status" value="1"/>
</dbReference>
<dbReference type="Pfam" id="PF00132">
    <property type="entry name" value="Hexapep"/>
    <property type="match status" value="1"/>
</dbReference>
<organism evidence="1 2">
    <name type="scientific">Duncaniella freteri</name>
    <dbReference type="NCBI Taxonomy" id="2530391"/>
    <lineage>
        <taxon>Bacteria</taxon>
        <taxon>Pseudomonadati</taxon>
        <taxon>Bacteroidota</taxon>
        <taxon>Bacteroidia</taxon>
        <taxon>Bacteroidales</taxon>
        <taxon>Muribaculaceae</taxon>
        <taxon>Duncaniella</taxon>
    </lineage>
</organism>
<dbReference type="InterPro" id="IPR001451">
    <property type="entry name" value="Hexapep"/>
</dbReference>
<sequence>MSNIICSIFSSIYNGSFIPHLRGIYFSLFNKESSGKTIIYRPIRFTKKFITLKENVSIFSNCRVEGISHYGSQNYIPSIILHSGVSVQQNCHITCAQRIEIGSNTALANNVTVTDIDHPYTDISIPIESQDLIVKPVRIGKDCKIYNNAVILQGTIIGDHCVVGANSVVKGIFPDFSIIVGVPARIVKRYDFTKKQWRKTSPNGIFI</sequence>
<accession>A0A4Z0V5J2</accession>
<dbReference type="GO" id="GO:0016746">
    <property type="term" value="F:acyltransferase activity"/>
    <property type="evidence" value="ECO:0007669"/>
    <property type="project" value="UniProtKB-KW"/>
</dbReference>
<name>A0A4Z0V5J2_9BACT</name>
<dbReference type="Gene3D" id="2.160.10.10">
    <property type="entry name" value="Hexapeptide repeat proteins"/>
    <property type="match status" value="1"/>
</dbReference>
<dbReference type="Proteomes" id="UP000297635">
    <property type="component" value="Unassembled WGS sequence"/>
</dbReference>
<keyword evidence="1" id="KW-0012">Acyltransferase</keyword>
<dbReference type="InterPro" id="IPR051159">
    <property type="entry name" value="Hexapeptide_acetyltransf"/>
</dbReference>
<dbReference type="RefSeq" id="WP_135472456.1">
    <property type="nucleotide sequence ID" value="NZ_CASJDB010000079.1"/>
</dbReference>
<keyword evidence="2" id="KW-1185">Reference proteome</keyword>
<gene>
    <name evidence="1" type="ORF">EZ315_13000</name>
</gene>
<dbReference type="SUPFAM" id="SSF51161">
    <property type="entry name" value="Trimeric LpxA-like enzymes"/>
    <property type="match status" value="1"/>
</dbReference>
<dbReference type="InterPro" id="IPR011004">
    <property type="entry name" value="Trimer_LpxA-like_sf"/>
</dbReference>
<evidence type="ECO:0000313" key="1">
    <source>
        <dbReference type="EMBL" id="TGG36745.1"/>
    </source>
</evidence>
<dbReference type="EMBL" id="SJSA01000002">
    <property type="protein sequence ID" value="TGG36745.1"/>
    <property type="molecule type" value="Genomic_DNA"/>
</dbReference>
<reference evidence="1 2" key="1">
    <citation type="submission" date="2019-02" db="EMBL/GenBank/DDBJ databases">
        <title>Isolation and identification of novel species under the genus Muribaculum.</title>
        <authorList>
            <person name="Miyake S."/>
            <person name="Ding Y."/>
            <person name="Low A."/>
            <person name="Soh M."/>
            <person name="Seedorf H."/>
        </authorList>
    </citation>
    <scope>NUCLEOTIDE SEQUENCE [LARGE SCALE GENOMIC DNA]</scope>
    <source>
        <strain evidence="1 2">TLL-A3</strain>
    </source>
</reference>
<evidence type="ECO:0000313" key="2">
    <source>
        <dbReference type="Proteomes" id="UP000297635"/>
    </source>
</evidence>
<dbReference type="AlphaFoldDB" id="A0A4Z0V5J2"/>
<keyword evidence="1" id="KW-0808">Transferase</keyword>
<dbReference type="CDD" id="cd04647">
    <property type="entry name" value="LbH_MAT_like"/>
    <property type="match status" value="1"/>
</dbReference>
<dbReference type="GeneID" id="82150708"/>